<dbReference type="GO" id="GO:0005975">
    <property type="term" value="P:carbohydrate metabolic process"/>
    <property type="evidence" value="ECO:0007669"/>
    <property type="project" value="InterPro"/>
</dbReference>
<dbReference type="PROSITE" id="PS51257">
    <property type="entry name" value="PROKAR_LIPOPROTEIN"/>
    <property type="match status" value="1"/>
</dbReference>
<protein>
    <submittedName>
        <fullName evidence="4">Peptidoglycan/xylan/chitin deacetylase (PgdA/CDA1 family)</fullName>
    </submittedName>
</protein>
<dbReference type="CDD" id="cd10917">
    <property type="entry name" value="CE4_NodB_like_6s_7s"/>
    <property type="match status" value="2"/>
</dbReference>
<organism evidence="4 5">
    <name type="scientific">Streptohalobacillus salinus</name>
    <dbReference type="NCBI Taxonomy" id="621096"/>
    <lineage>
        <taxon>Bacteria</taxon>
        <taxon>Bacillati</taxon>
        <taxon>Bacillota</taxon>
        <taxon>Bacilli</taxon>
        <taxon>Bacillales</taxon>
        <taxon>Bacillaceae</taxon>
        <taxon>Streptohalobacillus</taxon>
    </lineage>
</organism>
<dbReference type="AlphaFoldDB" id="A0A2V3WDG3"/>
<dbReference type="Gene3D" id="3.20.20.370">
    <property type="entry name" value="Glycoside hydrolase/deacetylase"/>
    <property type="match status" value="2"/>
</dbReference>
<dbReference type="GO" id="GO:0016020">
    <property type="term" value="C:membrane"/>
    <property type="evidence" value="ECO:0007669"/>
    <property type="project" value="TreeGrafter"/>
</dbReference>
<comment type="caution">
    <text evidence="4">The sequence shown here is derived from an EMBL/GenBank/DDBJ whole genome shotgun (WGS) entry which is preliminary data.</text>
</comment>
<dbReference type="PROSITE" id="PS51677">
    <property type="entry name" value="NODB"/>
    <property type="match status" value="2"/>
</dbReference>
<dbReference type="InterPro" id="IPR011330">
    <property type="entry name" value="Glyco_hydro/deAcase_b/a-brl"/>
</dbReference>
<keyword evidence="5" id="KW-1185">Reference proteome</keyword>
<feature type="domain" description="NodB homology" evidence="3">
    <location>
        <begin position="56"/>
        <end position="234"/>
    </location>
</feature>
<sequence length="475" mass="53234">MQIIKLFGLVFTVLFIFVGCAEDETVIHSAPREEITIPQTPDTMSSVLTQLNTIEPKVALTFNGLARQSEMEKLVGQLDSLNIKATFFIQGMKIRTEPELIRYLLDRGHAVENNTLNHVLVDGLSYEELYQELFLTNRALEEGFAITPAYVRSRSGDSSEAFNYAAAALDLQVVSSSINPRDADMQSAEEITAYVDRFLTRGSIIQLNTYLNPAVIEAIPLIYQAATNKGLTLTTLADLEKAALPVSTEDFSNKLSEESDYEAVKPVVIDHFQTDERVLSLTFDDYASEATTVALLDILDQYNIKATFFFIGRGLAPNPQLARLIYSHGHGVANHSYSHQVVTTLTAEELQKDVIKNDQLIAQAIQAKPLNYFRPPQGLIDDERAKIIQATGVDYIILYDVASWDWNMDISSDDVFNRVIERTGPGSIITMHLMDDAHTLDVLPRILDHYLAAGYRFLTLEEMITDYKEGGERYE</sequence>
<evidence type="ECO:0000256" key="1">
    <source>
        <dbReference type="ARBA" id="ARBA00022723"/>
    </source>
</evidence>
<keyword evidence="2" id="KW-0378">Hydrolase</keyword>
<dbReference type="Pfam" id="PF01522">
    <property type="entry name" value="Polysacc_deac_1"/>
    <property type="match status" value="2"/>
</dbReference>
<dbReference type="Proteomes" id="UP000247922">
    <property type="component" value="Unassembled WGS sequence"/>
</dbReference>
<dbReference type="PANTHER" id="PTHR10587:SF133">
    <property type="entry name" value="CHITIN DEACETYLASE 1-RELATED"/>
    <property type="match status" value="1"/>
</dbReference>
<dbReference type="OrthoDB" id="9812065at2"/>
<evidence type="ECO:0000313" key="5">
    <source>
        <dbReference type="Proteomes" id="UP000247922"/>
    </source>
</evidence>
<evidence type="ECO:0000256" key="2">
    <source>
        <dbReference type="ARBA" id="ARBA00022801"/>
    </source>
</evidence>
<dbReference type="RefSeq" id="WP_110250717.1">
    <property type="nucleotide sequence ID" value="NZ_QJJR01000003.1"/>
</dbReference>
<gene>
    <name evidence="4" type="ORF">DES38_10399</name>
</gene>
<evidence type="ECO:0000259" key="3">
    <source>
        <dbReference type="PROSITE" id="PS51677"/>
    </source>
</evidence>
<feature type="domain" description="NodB homology" evidence="3">
    <location>
        <begin position="277"/>
        <end position="458"/>
    </location>
</feature>
<keyword evidence="1" id="KW-0479">Metal-binding</keyword>
<dbReference type="GO" id="GO:0046872">
    <property type="term" value="F:metal ion binding"/>
    <property type="evidence" value="ECO:0007669"/>
    <property type="project" value="UniProtKB-KW"/>
</dbReference>
<name>A0A2V3WDG3_9BACI</name>
<dbReference type="InterPro" id="IPR002509">
    <property type="entry name" value="NODB_dom"/>
</dbReference>
<dbReference type="InterPro" id="IPR050248">
    <property type="entry name" value="Polysacc_deacetylase_ArnD"/>
</dbReference>
<dbReference type="SUPFAM" id="SSF88713">
    <property type="entry name" value="Glycoside hydrolase/deacetylase"/>
    <property type="match status" value="2"/>
</dbReference>
<dbReference type="EMBL" id="QJJR01000003">
    <property type="protein sequence ID" value="PXW92084.1"/>
    <property type="molecule type" value="Genomic_DNA"/>
</dbReference>
<dbReference type="PANTHER" id="PTHR10587">
    <property type="entry name" value="GLYCOSYL TRANSFERASE-RELATED"/>
    <property type="match status" value="1"/>
</dbReference>
<dbReference type="GO" id="GO:0016810">
    <property type="term" value="F:hydrolase activity, acting on carbon-nitrogen (but not peptide) bonds"/>
    <property type="evidence" value="ECO:0007669"/>
    <property type="project" value="InterPro"/>
</dbReference>
<accession>A0A2V3WDG3</accession>
<proteinExistence type="predicted"/>
<reference evidence="4 5" key="1">
    <citation type="submission" date="2018-05" db="EMBL/GenBank/DDBJ databases">
        <title>Genomic Encyclopedia of Type Strains, Phase IV (KMG-IV): sequencing the most valuable type-strain genomes for metagenomic binning, comparative biology and taxonomic classification.</title>
        <authorList>
            <person name="Goeker M."/>
        </authorList>
    </citation>
    <scope>NUCLEOTIDE SEQUENCE [LARGE SCALE GENOMIC DNA]</scope>
    <source>
        <strain evidence="4 5">DSM 22440</strain>
    </source>
</reference>
<evidence type="ECO:0000313" key="4">
    <source>
        <dbReference type="EMBL" id="PXW92084.1"/>
    </source>
</evidence>